<organism evidence="3 4">
    <name type="scientific">Vigna radiata var. radiata</name>
    <name type="common">Mung bean</name>
    <name type="synonym">Phaseolus aureus</name>
    <dbReference type="NCBI Taxonomy" id="3916"/>
    <lineage>
        <taxon>Eukaryota</taxon>
        <taxon>Viridiplantae</taxon>
        <taxon>Streptophyta</taxon>
        <taxon>Embryophyta</taxon>
        <taxon>Tracheophyta</taxon>
        <taxon>Spermatophyta</taxon>
        <taxon>Magnoliopsida</taxon>
        <taxon>eudicotyledons</taxon>
        <taxon>Gunneridae</taxon>
        <taxon>Pentapetalae</taxon>
        <taxon>rosids</taxon>
        <taxon>fabids</taxon>
        <taxon>Fabales</taxon>
        <taxon>Fabaceae</taxon>
        <taxon>Papilionoideae</taxon>
        <taxon>50 kb inversion clade</taxon>
        <taxon>NPAAA clade</taxon>
        <taxon>indigoferoid/millettioid clade</taxon>
        <taxon>Phaseoleae</taxon>
        <taxon>Vigna</taxon>
    </lineage>
</organism>
<feature type="region of interest" description="Disordered" evidence="1">
    <location>
        <begin position="191"/>
        <end position="217"/>
    </location>
</feature>
<dbReference type="KEGG" id="vra:111242061"/>
<evidence type="ECO:0000313" key="3">
    <source>
        <dbReference type="Proteomes" id="UP000087766"/>
    </source>
</evidence>
<dbReference type="RefSeq" id="XP_022639279.1">
    <property type="nucleotide sequence ID" value="XM_022783558.1"/>
</dbReference>
<keyword evidence="3" id="KW-1185">Reference proteome</keyword>
<evidence type="ECO:0000259" key="2">
    <source>
        <dbReference type="Pfam" id="PF20167"/>
    </source>
</evidence>
<protein>
    <submittedName>
        <fullName evidence="4 5">Uncharacterized protein LOC111242061</fullName>
    </submittedName>
</protein>
<feature type="domain" description="Putative plant transposon protein" evidence="2">
    <location>
        <begin position="9"/>
        <end position="153"/>
    </location>
</feature>
<evidence type="ECO:0000256" key="1">
    <source>
        <dbReference type="SAM" id="MobiDB-lite"/>
    </source>
</evidence>
<evidence type="ECO:0000313" key="5">
    <source>
        <dbReference type="RefSeq" id="XP_022639298.1"/>
    </source>
</evidence>
<dbReference type="Gene3D" id="3.90.20.10">
    <property type="match status" value="1"/>
</dbReference>
<dbReference type="AlphaFoldDB" id="A0A3Q0F9J0"/>
<dbReference type="RefSeq" id="XP_022639298.1">
    <property type="nucleotide sequence ID" value="XM_022783577.1"/>
</dbReference>
<dbReference type="Proteomes" id="UP000087766">
    <property type="component" value="Chromosome 1"/>
</dbReference>
<proteinExistence type="predicted"/>
<dbReference type="GeneID" id="111242061"/>
<reference evidence="4 5" key="2">
    <citation type="submission" date="2025-04" db="UniProtKB">
        <authorList>
            <consortium name="RefSeq"/>
        </authorList>
    </citation>
    <scope>IDENTIFICATION</scope>
    <source>
        <tissue evidence="4 5">Leaf</tissue>
    </source>
</reference>
<feature type="compositionally biased region" description="Acidic residues" evidence="1">
    <location>
        <begin position="196"/>
        <end position="210"/>
    </location>
</feature>
<dbReference type="Pfam" id="PF20167">
    <property type="entry name" value="Transposase_32"/>
    <property type="match status" value="1"/>
</dbReference>
<dbReference type="RefSeq" id="XP_022639319.1">
    <property type="nucleotide sequence ID" value="XM_022783598.1"/>
</dbReference>
<name>A0A3Q0F9J0_VIGRR</name>
<evidence type="ECO:0000313" key="7">
    <source>
        <dbReference type="RefSeq" id="XP_022639340.1"/>
    </source>
</evidence>
<gene>
    <name evidence="4 5 6 7" type="primary">LOC111242061</name>
</gene>
<sequence>MVISHTGVIRTEVNGVKIKISPKLFNEITSLPSNGARFEGCIVDDWKEDYNSVSGREFVRRDDAEILPRLTAGQMKVQHRILHYVLTRILIPRSTNIGQPTEEDIMLIWALFNGKEINWGHLIRYKMKKALKDKAKLLYPHLITMFLERFEVPFDNDSVTEIMCKQKMGYDTIRSFGYVQNEDREWVVQKQNTPNAEDEATEDEDNDDDNSSTTLSDVMNRIDQVQTFVASRLDGIQTRFDQLESTMGTRYDNFQTQFGNIDTAIGSMEEELQHLRMRFDNAPQP</sequence>
<evidence type="ECO:0000313" key="6">
    <source>
        <dbReference type="RefSeq" id="XP_022639319.1"/>
    </source>
</evidence>
<dbReference type="RefSeq" id="XP_022639340.1">
    <property type="nucleotide sequence ID" value="XM_022783619.1"/>
</dbReference>
<dbReference type="InterPro" id="IPR046796">
    <property type="entry name" value="Transposase_32_dom"/>
</dbReference>
<accession>A0A3Q0F9J0</accession>
<evidence type="ECO:0000313" key="4">
    <source>
        <dbReference type="RefSeq" id="XP_022639279.1"/>
    </source>
</evidence>
<reference evidence="3" key="1">
    <citation type="journal article" date="2014" name="Nat. Commun.">
        <title>Genome sequence of mungbean and insights into evolution within Vigna species.</title>
        <authorList>
            <person name="Kang Y.J."/>
            <person name="Kim S.K."/>
            <person name="Kim M.Y."/>
            <person name="Lestari P."/>
            <person name="Kim K.H."/>
            <person name="Ha B.K."/>
            <person name="Jun T.H."/>
            <person name="Hwang W.J."/>
            <person name="Lee T."/>
            <person name="Lee J."/>
            <person name="Shim S."/>
            <person name="Yoon M.Y."/>
            <person name="Jang Y.E."/>
            <person name="Han K.S."/>
            <person name="Taeprayoon P."/>
            <person name="Yoon N."/>
            <person name="Somta P."/>
            <person name="Tanya P."/>
            <person name="Kim K.S."/>
            <person name="Gwag J.G."/>
            <person name="Moon J.K."/>
            <person name="Lee Y.H."/>
            <person name="Park B.S."/>
            <person name="Bombarely A."/>
            <person name="Doyle J.J."/>
            <person name="Jackson S.A."/>
            <person name="Schafleitner R."/>
            <person name="Srinives P."/>
            <person name="Varshney R.K."/>
            <person name="Lee S.H."/>
        </authorList>
    </citation>
    <scope>NUCLEOTIDE SEQUENCE [LARGE SCALE GENOMIC DNA]</scope>
    <source>
        <strain evidence="3">cv. VC1973A</strain>
    </source>
</reference>